<dbReference type="PANTHER" id="PTHR11008">
    <property type="entry name" value="PROTEIN TAKEOUT-LIKE PROTEIN"/>
    <property type="match status" value="1"/>
</dbReference>
<keyword evidence="2" id="KW-1185">Reference proteome</keyword>
<dbReference type="PANTHER" id="PTHR11008:SF9">
    <property type="entry name" value="PROTEIN TAKEOUT-LIKE PROTEIN"/>
    <property type="match status" value="1"/>
</dbReference>
<gene>
    <name evidence="1" type="ORF">PVAND_005617</name>
</gene>
<sequence>MENFETIEALDTSSTNVIMNIIERFRDALNDAVVQAIENQRDNFATGWPPRIPPLDPFYIEEYFFESTELEGFASFEIMLNDSYVRGLQQYKVEKVDIRPLTMSALIQLSFEKLEMEGIHSTRATMFQGIFPVTITGNDVYNMTFNNVYISAFVKFGFNNGSLNMQMFVVDFSVGSVITNFSGFGMLTGLFNTLASASFPAILLLQKVELNLRIYEEFIPAVNEILNQITILDLIAVIYDFLKDEGLRRIRDAIFGLMCN</sequence>
<dbReference type="InterPro" id="IPR038606">
    <property type="entry name" value="To_sf"/>
</dbReference>
<dbReference type="AlphaFoldDB" id="A0A9J6C1Q2"/>
<proteinExistence type="predicted"/>
<dbReference type="Pfam" id="PF06585">
    <property type="entry name" value="JHBP"/>
    <property type="match status" value="1"/>
</dbReference>
<dbReference type="Proteomes" id="UP001107558">
    <property type="component" value="Chromosome 2"/>
</dbReference>
<protein>
    <submittedName>
        <fullName evidence="1">Uncharacterized protein</fullName>
    </submittedName>
</protein>
<comment type="caution">
    <text evidence="1">The sequence shown here is derived from an EMBL/GenBank/DDBJ whole genome shotgun (WGS) entry which is preliminary data.</text>
</comment>
<dbReference type="OrthoDB" id="6370791at2759"/>
<accession>A0A9J6C1Q2</accession>
<name>A0A9J6C1Q2_POLVA</name>
<dbReference type="InterPro" id="IPR010562">
    <property type="entry name" value="Haemolymph_juvenile_hormone-bd"/>
</dbReference>
<dbReference type="SMART" id="SM00700">
    <property type="entry name" value="JHBP"/>
    <property type="match status" value="1"/>
</dbReference>
<dbReference type="EMBL" id="JADBJN010000002">
    <property type="protein sequence ID" value="KAG5675739.1"/>
    <property type="molecule type" value="Genomic_DNA"/>
</dbReference>
<organism evidence="1 2">
    <name type="scientific">Polypedilum vanderplanki</name>
    <name type="common">Sleeping chironomid midge</name>
    <dbReference type="NCBI Taxonomy" id="319348"/>
    <lineage>
        <taxon>Eukaryota</taxon>
        <taxon>Metazoa</taxon>
        <taxon>Ecdysozoa</taxon>
        <taxon>Arthropoda</taxon>
        <taxon>Hexapoda</taxon>
        <taxon>Insecta</taxon>
        <taxon>Pterygota</taxon>
        <taxon>Neoptera</taxon>
        <taxon>Endopterygota</taxon>
        <taxon>Diptera</taxon>
        <taxon>Nematocera</taxon>
        <taxon>Chironomoidea</taxon>
        <taxon>Chironomidae</taxon>
        <taxon>Chironominae</taxon>
        <taxon>Polypedilum</taxon>
        <taxon>Polypedilum</taxon>
    </lineage>
</organism>
<reference evidence="1" key="1">
    <citation type="submission" date="2021-03" db="EMBL/GenBank/DDBJ databases">
        <title>Chromosome level genome of the anhydrobiotic midge Polypedilum vanderplanki.</title>
        <authorList>
            <person name="Yoshida Y."/>
            <person name="Kikawada T."/>
            <person name="Gusev O."/>
        </authorList>
    </citation>
    <scope>NUCLEOTIDE SEQUENCE</scope>
    <source>
        <strain evidence="1">NIAS01</strain>
        <tissue evidence="1">Whole body or cell culture</tissue>
    </source>
</reference>
<evidence type="ECO:0000313" key="1">
    <source>
        <dbReference type="EMBL" id="KAG5675739.1"/>
    </source>
</evidence>
<evidence type="ECO:0000313" key="2">
    <source>
        <dbReference type="Proteomes" id="UP001107558"/>
    </source>
</evidence>
<dbReference type="Gene3D" id="3.15.10.30">
    <property type="entry name" value="Haemolymph juvenile hormone binding protein"/>
    <property type="match status" value="1"/>
</dbReference>